<comment type="caution">
    <text evidence="1">The sequence shown here is derived from an EMBL/GenBank/DDBJ whole genome shotgun (WGS) entry which is preliminary data.</text>
</comment>
<dbReference type="Proteomes" id="UP000558488">
    <property type="component" value="Unassembled WGS sequence"/>
</dbReference>
<keyword evidence="2" id="KW-1185">Reference proteome</keyword>
<proteinExistence type="predicted"/>
<name>A0A7J8A8E2_PIPKU</name>
<sequence>MPANIFEAHSTCSRFSSLGVFGVGWNKSNKSPCVRPSGSPPDRFKQMNIIHLVIKCALLSPEPGDHTLNAGCHLQDHCYAREGNGQEHVTMPQNSPYSAFVGCQECLTIFQSSNKLDSNSFSVFSVFVERIDLQSPLLLHFHQHHSVL</sequence>
<reference evidence="1 2" key="1">
    <citation type="journal article" date="2020" name="Nature">
        <title>Six reference-quality genomes reveal evolution of bat adaptations.</title>
        <authorList>
            <person name="Jebb D."/>
            <person name="Huang Z."/>
            <person name="Pippel M."/>
            <person name="Hughes G.M."/>
            <person name="Lavrichenko K."/>
            <person name="Devanna P."/>
            <person name="Winkler S."/>
            <person name="Jermiin L.S."/>
            <person name="Skirmuntt E.C."/>
            <person name="Katzourakis A."/>
            <person name="Burkitt-Gray L."/>
            <person name="Ray D.A."/>
            <person name="Sullivan K.A.M."/>
            <person name="Roscito J.G."/>
            <person name="Kirilenko B.M."/>
            <person name="Davalos L.M."/>
            <person name="Corthals A.P."/>
            <person name="Power M.L."/>
            <person name="Jones G."/>
            <person name="Ransome R.D."/>
            <person name="Dechmann D.K.N."/>
            <person name="Locatelli A.G."/>
            <person name="Puechmaille S.J."/>
            <person name="Fedrigo O."/>
            <person name="Jarvis E.D."/>
            <person name="Hiller M."/>
            <person name="Vernes S.C."/>
            <person name="Myers E.W."/>
            <person name="Teeling E.C."/>
        </authorList>
    </citation>
    <scope>NUCLEOTIDE SEQUENCE [LARGE SCALE GENOMIC DNA]</scope>
    <source>
        <strain evidence="1">MPipKuh1</strain>
        <tissue evidence="1">Flight muscle</tissue>
    </source>
</reference>
<accession>A0A7J8A8E2</accession>
<organism evidence="1 2">
    <name type="scientific">Pipistrellus kuhlii</name>
    <name type="common">Kuhl's pipistrelle</name>
    <dbReference type="NCBI Taxonomy" id="59472"/>
    <lineage>
        <taxon>Eukaryota</taxon>
        <taxon>Metazoa</taxon>
        <taxon>Chordata</taxon>
        <taxon>Craniata</taxon>
        <taxon>Vertebrata</taxon>
        <taxon>Euteleostomi</taxon>
        <taxon>Mammalia</taxon>
        <taxon>Eutheria</taxon>
        <taxon>Laurasiatheria</taxon>
        <taxon>Chiroptera</taxon>
        <taxon>Yangochiroptera</taxon>
        <taxon>Vespertilionidae</taxon>
        <taxon>Pipistrellus</taxon>
    </lineage>
</organism>
<evidence type="ECO:0000313" key="2">
    <source>
        <dbReference type="Proteomes" id="UP000558488"/>
    </source>
</evidence>
<gene>
    <name evidence="1" type="ORF">mPipKuh1_008816</name>
</gene>
<dbReference type="EMBL" id="JACAGB010000002">
    <property type="protein sequence ID" value="KAF6382436.1"/>
    <property type="molecule type" value="Genomic_DNA"/>
</dbReference>
<dbReference type="AlphaFoldDB" id="A0A7J8A8E2"/>
<evidence type="ECO:0000313" key="1">
    <source>
        <dbReference type="EMBL" id="KAF6382436.1"/>
    </source>
</evidence>
<protein>
    <submittedName>
        <fullName evidence="1">Uncharacterized protein</fullName>
    </submittedName>
</protein>